<dbReference type="InterPro" id="IPR036191">
    <property type="entry name" value="RRF_sf"/>
</dbReference>
<dbReference type="Gene3D" id="3.30.1360.40">
    <property type="match status" value="1"/>
</dbReference>
<reference evidence="9" key="1">
    <citation type="submission" date="2016-06" db="EMBL/GenBank/DDBJ databases">
        <authorList>
            <person name="Szabo Gitta"/>
        </authorList>
    </citation>
    <scope>NUCLEOTIDE SEQUENCE [LARGE SCALE GENOMIC DNA]</scope>
</reference>
<dbReference type="NCBIfam" id="TIGR00496">
    <property type="entry name" value="frr"/>
    <property type="match status" value="1"/>
</dbReference>
<gene>
    <name evidence="6 8" type="primary">frr</name>
    <name evidence="8" type="ORF">TRABTM_A_01160</name>
</gene>
<protein>
    <recommendedName>
        <fullName evidence="6">Ribosome-recycling factor</fullName>
        <shortName evidence="6">RRF</shortName>
    </recommendedName>
    <alternativeName>
        <fullName evidence="6">Ribosome-releasing factor</fullName>
    </alternativeName>
</protein>
<name>A0A1C3L3X1_9ENTR</name>
<evidence type="ECO:0000256" key="6">
    <source>
        <dbReference type="HAMAP-Rule" id="MF_00040"/>
    </source>
</evidence>
<evidence type="ECO:0000256" key="5">
    <source>
        <dbReference type="ARBA" id="ARBA00025050"/>
    </source>
</evidence>
<dbReference type="HAMAP" id="MF_00040">
    <property type="entry name" value="RRF"/>
    <property type="match status" value="1"/>
</dbReference>
<sequence length="183" mass="21057">MINKICKDAEISMEKCVEAFKKHISKIRTGRASPSLLDSIQIEYYGKMMQLRQLSNILTEDSHTLSITLFDRTLIPAVEKAILTSDLGLTPSSTGTLIIVPIPPLTEERRRALIKAVNSEAEQCRVSVRNVRRYANVKIKSLLKDKIIDEDNDYRLQEIIQKLTNFWIKKIDILLKKKEEELM</sequence>
<dbReference type="GO" id="GO:0002184">
    <property type="term" value="P:cytoplasmic translational termination"/>
    <property type="evidence" value="ECO:0007669"/>
    <property type="project" value="TreeGrafter"/>
</dbReference>
<comment type="function">
    <text evidence="5 6">Responsible for the release of ribosomes from messenger RNA at the termination of protein biosynthesis. May increase the efficiency of translation by recycling ribosomes from one round of translation to another.</text>
</comment>
<dbReference type="InterPro" id="IPR002661">
    <property type="entry name" value="Ribosome_recyc_fac"/>
</dbReference>
<dbReference type="STRING" id="1835721.TRABTM_A_01160"/>
<dbReference type="Gene3D" id="1.10.132.20">
    <property type="entry name" value="Ribosome-recycling factor"/>
    <property type="match status" value="1"/>
</dbReference>
<feature type="domain" description="Ribosome recycling factor" evidence="7">
    <location>
        <begin position="20"/>
        <end position="183"/>
    </location>
</feature>
<proteinExistence type="inferred from homology"/>
<dbReference type="PATRIC" id="fig|1835721.3.peg.101"/>
<evidence type="ECO:0000256" key="3">
    <source>
        <dbReference type="ARBA" id="ARBA00022490"/>
    </source>
</evidence>
<dbReference type="AlphaFoldDB" id="A0A1C3L3X1"/>
<comment type="subcellular location">
    <subcellularLocation>
        <location evidence="1 6">Cytoplasm</location>
    </subcellularLocation>
</comment>
<dbReference type="RefSeq" id="WP_083172339.1">
    <property type="nucleotide sequence ID" value="NZ_LT594522.1"/>
</dbReference>
<dbReference type="FunFam" id="1.10.132.20:FF:000001">
    <property type="entry name" value="Ribosome-recycling factor"/>
    <property type="match status" value="1"/>
</dbReference>
<dbReference type="EMBL" id="LT594522">
    <property type="protein sequence ID" value="SBT81977.1"/>
    <property type="molecule type" value="Genomic_DNA"/>
</dbReference>
<dbReference type="KEGG" id="senm:TRABTM_A_01160"/>
<keyword evidence="3 6" id="KW-0963">Cytoplasm</keyword>
<keyword evidence="4 6" id="KW-0648">Protein biosynthesis</keyword>
<comment type="similarity">
    <text evidence="2 6">Belongs to the RRF family.</text>
</comment>
<dbReference type="CDD" id="cd00520">
    <property type="entry name" value="RRF"/>
    <property type="match status" value="1"/>
</dbReference>
<evidence type="ECO:0000313" key="9">
    <source>
        <dbReference type="Proteomes" id="UP000092809"/>
    </source>
</evidence>
<dbReference type="FunFam" id="3.30.1360.40:FF:000001">
    <property type="entry name" value="Ribosome-recycling factor"/>
    <property type="match status" value="1"/>
</dbReference>
<dbReference type="GO" id="GO:0005829">
    <property type="term" value="C:cytosol"/>
    <property type="evidence" value="ECO:0007669"/>
    <property type="project" value="GOC"/>
</dbReference>
<evidence type="ECO:0000259" key="7">
    <source>
        <dbReference type="Pfam" id="PF01765"/>
    </source>
</evidence>
<dbReference type="Pfam" id="PF01765">
    <property type="entry name" value="RRF"/>
    <property type="match status" value="1"/>
</dbReference>
<keyword evidence="9" id="KW-1185">Reference proteome</keyword>
<dbReference type="GO" id="GO:0043023">
    <property type="term" value="F:ribosomal large subunit binding"/>
    <property type="evidence" value="ECO:0007669"/>
    <property type="project" value="TreeGrafter"/>
</dbReference>
<dbReference type="InterPro" id="IPR023584">
    <property type="entry name" value="Ribosome_recyc_fac_dom"/>
</dbReference>
<accession>A0A1C3L3X1</accession>
<evidence type="ECO:0000256" key="2">
    <source>
        <dbReference type="ARBA" id="ARBA00005912"/>
    </source>
</evidence>
<dbReference type="PANTHER" id="PTHR20982:SF3">
    <property type="entry name" value="MITOCHONDRIAL RIBOSOME RECYCLING FACTOR PSEUDO 1"/>
    <property type="match status" value="1"/>
</dbReference>
<evidence type="ECO:0000256" key="4">
    <source>
        <dbReference type="ARBA" id="ARBA00022917"/>
    </source>
</evidence>
<dbReference type="PANTHER" id="PTHR20982">
    <property type="entry name" value="RIBOSOME RECYCLING FACTOR"/>
    <property type="match status" value="1"/>
</dbReference>
<organism evidence="8 9">
    <name type="scientific">secondary endosymbiont of Trabutina mannipara</name>
    <dbReference type="NCBI Taxonomy" id="1835721"/>
    <lineage>
        <taxon>Bacteria</taxon>
        <taxon>Pseudomonadati</taxon>
        <taxon>Pseudomonadota</taxon>
        <taxon>Gammaproteobacteria</taxon>
        <taxon>Enterobacterales</taxon>
        <taxon>Enterobacteriaceae</taxon>
    </lineage>
</organism>
<dbReference type="SUPFAM" id="SSF55194">
    <property type="entry name" value="Ribosome recycling factor, RRF"/>
    <property type="match status" value="1"/>
</dbReference>
<dbReference type="Proteomes" id="UP000092809">
    <property type="component" value="Chromosome I"/>
</dbReference>
<evidence type="ECO:0000313" key="8">
    <source>
        <dbReference type="EMBL" id="SBT81977.1"/>
    </source>
</evidence>
<evidence type="ECO:0000256" key="1">
    <source>
        <dbReference type="ARBA" id="ARBA00004496"/>
    </source>
</evidence>
<dbReference type="OrthoDB" id="9804006at2"/>